<protein>
    <submittedName>
        <fullName evidence="2">Uncharacterized protein</fullName>
    </submittedName>
</protein>
<evidence type="ECO:0000256" key="1">
    <source>
        <dbReference type="SAM" id="MobiDB-lite"/>
    </source>
</evidence>
<dbReference type="VEuPathDB" id="PlasmoDB:AK88_03915"/>
<feature type="compositionally biased region" description="Acidic residues" evidence="1">
    <location>
        <begin position="144"/>
        <end position="154"/>
    </location>
</feature>
<proteinExistence type="predicted"/>
<dbReference type="Proteomes" id="UP000054561">
    <property type="component" value="Unassembled WGS sequence"/>
</dbReference>
<feature type="compositionally biased region" description="Basic and acidic residues" evidence="1">
    <location>
        <begin position="259"/>
        <end position="271"/>
    </location>
</feature>
<evidence type="ECO:0000313" key="2">
    <source>
        <dbReference type="EMBL" id="KJP86453.1"/>
    </source>
</evidence>
<accession>A0A0D9QHL1</accession>
<name>A0A0D9QHL1_PLAFR</name>
<dbReference type="EMBL" id="KQ001693">
    <property type="protein sequence ID" value="KJP86453.1"/>
    <property type="molecule type" value="Genomic_DNA"/>
</dbReference>
<dbReference type="GeneID" id="24269229"/>
<dbReference type="RefSeq" id="XP_012336948.1">
    <property type="nucleotide sequence ID" value="XM_012481525.1"/>
</dbReference>
<gene>
    <name evidence="2" type="ORF">AK88_03915</name>
</gene>
<organism evidence="2 3">
    <name type="scientific">Plasmodium fragile</name>
    <dbReference type="NCBI Taxonomy" id="5857"/>
    <lineage>
        <taxon>Eukaryota</taxon>
        <taxon>Sar</taxon>
        <taxon>Alveolata</taxon>
        <taxon>Apicomplexa</taxon>
        <taxon>Aconoidasida</taxon>
        <taxon>Haemosporida</taxon>
        <taxon>Plasmodiidae</taxon>
        <taxon>Plasmodium</taxon>
        <taxon>Plasmodium (Plasmodium)</taxon>
    </lineage>
</organism>
<dbReference type="OrthoDB" id="448832at2759"/>
<evidence type="ECO:0000313" key="3">
    <source>
        <dbReference type="Proteomes" id="UP000054561"/>
    </source>
</evidence>
<keyword evidence="3" id="KW-1185">Reference proteome</keyword>
<dbReference type="OMA" id="QLKMRGH"/>
<feature type="region of interest" description="Disordered" evidence="1">
    <location>
        <begin position="119"/>
        <end position="157"/>
    </location>
</feature>
<reference evidence="2 3" key="1">
    <citation type="submission" date="2014-03" db="EMBL/GenBank/DDBJ databases">
        <title>The Genome Sequence of Plasmodium fragile nilgiri.</title>
        <authorList>
            <consortium name="The Broad Institute Genomics Platform"/>
            <consortium name="The Broad Institute Genome Sequencing Center for Infectious Disease"/>
            <person name="Neafsey D."/>
            <person name="Duraisingh M."/>
            <person name="Young S.K."/>
            <person name="Zeng Q."/>
            <person name="Gargeya S."/>
            <person name="Abouelleil A."/>
            <person name="Alvarado L."/>
            <person name="Chapman S.B."/>
            <person name="Gainer-Dewar J."/>
            <person name="Goldberg J."/>
            <person name="Griggs A."/>
            <person name="Gujja S."/>
            <person name="Hansen M."/>
            <person name="Howarth C."/>
            <person name="Imamovic A."/>
            <person name="Larimer J."/>
            <person name="Pearson M."/>
            <person name="Poon T.W."/>
            <person name="Priest M."/>
            <person name="Roberts A."/>
            <person name="Saif S."/>
            <person name="Shea T."/>
            <person name="Sykes S."/>
            <person name="Wortman J."/>
            <person name="Nusbaum C."/>
            <person name="Birren B."/>
        </authorList>
    </citation>
    <scope>NUCLEOTIDE SEQUENCE [LARGE SCALE GENOMIC DNA]</scope>
    <source>
        <strain evidence="3">nilgiri</strain>
    </source>
</reference>
<feature type="compositionally biased region" description="Acidic residues" evidence="1">
    <location>
        <begin position="119"/>
        <end position="128"/>
    </location>
</feature>
<dbReference type="AlphaFoldDB" id="A0A0D9QHL1"/>
<feature type="region of interest" description="Disordered" evidence="1">
    <location>
        <begin position="259"/>
        <end position="288"/>
    </location>
</feature>
<sequence length="879" mass="102507">MKCQPFEMLLKNTLSFKRFLQCVHFNVAFLFKHGKGNAHICKRHYSFDGVSEKKATHGGASSFRGEIGGGKKRDDVGTLSMLQYDQHVEHTRSGAFDRTFDGKFDSTFEDGHSCTYVEEGDEDAEDLGSDNPYVTSNQVNRVDDGDELLPDEDEPLRGGEDVEEFEDDIDTLLFTNNLNSSLIGNLWHASANSVYKESWKSAHVKKESSQIIEGTCNSYPNERENHNCVNEKVIPSEGNKYEMCYMSEKDVTQGKQRKIKDAHEHSEEEVKSGTTNDVHLEENNPSHIIKPNSKIAQCSGKNKVDSFINEIYKEEQKEVEKMKEFFEKNEKNLMKFRNSILCKLKISEQLPKKFKHLSKDTNVFNKEKTKEKHYKKLIDSLNKQNVQEPPRRKHKFAKNVNYDQMETIKVLDIDSVPLDVLNNLFAYKIVKNCSAELCLKIISRIGMYRDKYSQVSYENMINYLGQTINHNSNAEIIALFARCYETVSIPFLVNFVRKYATFSRSFIVNMYDKYFRKRLFDFVRYESNMGIRKIPNILTHPYHLSSYIKLLGECSAKKDMYIQLKMRGHVPHWNNLNQEGKQGQMDYLPGGMNYYLPGEENHSREKKITLTDDKKKFVKRKNYVERPKMYDVILSAEYTGLPIEHFIEKEEESLHIDTGKEKQLQQNSPNLLSHPDEAFFNGEQLKEGGDAEDVDNLLISREDTINDTNIEVTSDITSIGQHEGNPTHRIKCETETDEKPSENINFTLEEDCDIYLYKGFNKLNKSSLKLQTTLVKTEDDYSNELVLCPIQGEHYEEVDKEQNNQALWELPWKTRRKNSFFFKGRFFKVLPNEGWSEIKDISNQYIRPKRKRTKHSIRRRRLLQKKIKINLFKKKILQK</sequence>